<dbReference type="InterPro" id="IPR050879">
    <property type="entry name" value="Acyltransferase_3"/>
</dbReference>
<keyword evidence="1" id="KW-0472">Membrane</keyword>
<dbReference type="RefSeq" id="WP_344695259.1">
    <property type="nucleotide sequence ID" value="NZ_BAAAWM010000001.1"/>
</dbReference>
<feature type="transmembrane region" description="Helical" evidence="1">
    <location>
        <begin position="348"/>
        <end position="365"/>
    </location>
</feature>
<gene>
    <name evidence="4" type="ORF">ANI01nite_20750</name>
</gene>
<reference evidence="4 5" key="1">
    <citation type="submission" date="2019-06" db="EMBL/GenBank/DDBJ databases">
        <title>Whole genome shotgun sequence of Glutamicibacter nicotianae NBRC 14234.</title>
        <authorList>
            <person name="Hosoyama A."/>
            <person name="Uohara A."/>
            <person name="Ohji S."/>
            <person name="Ichikawa N."/>
        </authorList>
    </citation>
    <scope>NUCLEOTIDE SEQUENCE [LARGE SCALE GENOMIC DNA]</scope>
    <source>
        <strain evidence="4 5">NBRC 14234</strain>
    </source>
</reference>
<feature type="transmembrane region" description="Helical" evidence="1">
    <location>
        <begin position="257"/>
        <end position="274"/>
    </location>
</feature>
<feature type="transmembrane region" description="Helical" evidence="1">
    <location>
        <begin position="215"/>
        <end position="236"/>
    </location>
</feature>
<keyword evidence="1" id="KW-1133">Transmembrane helix</keyword>
<evidence type="ECO:0000313" key="5">
    <source>
        <dbReference type="Proteomes" id="UP000316242"/>
    </source>
</evidence>
<feature type="transmembrane region" description="Helical" evidence="1">
    <location>
        <begin position="280"/>
        <end position="298"/>
    </location>
</feature>
<feature type="domain" description="SGNH" evidence="3">
    <location>
        <begin position="465"/>
        <end position="687"/>
    </location>
</feature>
<sequence>MTMSSISPQVKNFRPEIQALRALAVLLVVAYHLEPSVVPGGYIGVDIFFVISGFLITSHLLREAERTGRVSLPNFFAGRARRILPAAMLVILAVVAASFVILPKTLWGELGTQAIASAFSVQNWVLAADSVDYLAADQAPGPLQHFWSLGVEEQFYLFWPLLVLSACLMAKPGPDASGADAFAPRRRMLWILFGAATLLSLGYSAFAGYSGNSAGYFITTTRIWELAVGGLLALAVQAHANGALKLPAWVTSWQARNLAVLAALAAICFAAFSYDALTVFPGIAASIPVLGCAVVIAAGSTRGPGSLHPLVNWAPVQWVGLASYSLYLWHWPLIVFYIELAGSEPGPVQSLALLAGSLLLAWASLKWVETPARHFRPIASSPARSLLAGAVMVGLAASIALLPGVMQQQLVAKEQRELGAMMQDPPTGFGAASVDQGAPAFLAGHRQVVPLPATAAEDQPELGDCVQEPKSTQIKECEFGSEDASYTVALVGDSHAAHWFEAVSGYAQSKGWKVVTYLKNSCPFSDAQRKADRDGSINCEEAIDQTMDALTSRDDINAVITANWGGATFTTDAAQGLASTWSALEDAGLPVYAIVDTPRPPQDSYARDCVEENVQDPGECSFPEAGAYEKGDATKQAAELEPRVEVLDFSDYFCVDGTCPAVVGNVLVYRDKHHISDTYMRTLAPIFGERIEAALDSK</sequence>
<dbReference type="Pfam" id="PF01757">
    <property type="entry name" value="Acyl_transf_3"/>
    <property type="match status" value="1"/>
</dbReference>
<dbReference type="InterPro" id="IPR002656">
    <property type="entry name" value="Acyl_transf_3_dom"/>
</dbReference>
<organism evidence="4 5">
    <name type="scientific">Glutamicibacter nicotianae</name>
    <name type="common">Arthrobacter nicotianae</name>
    <dbReference type="NCBI Taxonomy" id="37929"/>
    <lineage>
        <taxon>Bacteria</taxon>
        <taxon>Bacillati</taxon>
        <taxon>Actinomycetota</taxon>
        <taxon>Actinomycetes</taxon>
        <taxon>Micrococcales</taxon>
        <taxon>Micrococcaceae</taxon>
        <taxon>Glutamicibacter</taxon>
    </lineage>
</organism>
<dbReference type="GO" id="GO:0016746">
    <property type="term" value="F:acyltransferase activity"/>
    <property type="evidence" value="ECO:0007669"/>
    <property type="project" value="UniProtKB-KW"/>
</dbReference>
<feature type="domain" description="Acyltransferase 3" evidence="2">
    <location>
        <begin position="16"/>
        <end position="363"/>
    </location>
</feature>
<feature type="transmembrane region" description="Helical" evidence="1">
    <location>
        <begin position="190"/>
        <end position="209"/>
    </location>
</feature>
<evidence type="ECO:0000313" key="4">
    <source>
        <dbReference type="EMBL" id="GEC12872.1"/>
    </source>
</evidence>
<evidence type="ECO:0000256" key="1">
    <source>
        <dbReference type="SAM" id="Phobius"/>
    </source>
</evidence>
<keyword evidence="1" id="KW-0812">Transmembrane</keyword>
<feature type="transmembrane region" description="Helical" evidence="1">
    <location>
        <begin position="310"/>
        <end position="328"/>
    </location>
</feature>
<evidence type="ECO:0000259" key="3">
    <source>
        <dbReference type="Pfam" id="PF19040"/>
    </source>
</evidence>
<keyword evidence="5" id="KW-1185">Reference proteome</keyword>
<feature type="transmembrane region" description="Helical" evidence="1">
    <location>
        <begin position="82"/>
        <end position="102"/>
    </location>
</feature>
<evidence type="ECO:0000259" key="2">
    <source>
        <dbReference type="Pfam" id="PF01757"/>
    </source>
</evidence>
<protein>
    <submittedName>
        <fullName evidence="4">Acyltransferase</fullName>
    </submittedName>
</protein>
<dbReference type="EMBL" id="BJNE01000008">
    <property type="protein sequence ID" value="GEC12872.1"/>
    <property type="molecule type" value="Genomic_DNA"/>
</dbReference>
<feature type="transmembrane region" description="Helical" evidence="1">
    <location>
        <begin position="386"/>
        <end position="406"/>
    </location>
</feature>
<comment type="caution">
    <text evidence="4">The sequence shown here is derived from an EMBL/GenBank/DDBJ whole genome shotgun (WGS) entry which is preliminary data.</text>
</comment>
<keyword evidence="4" id="KW-0012">Acyltransferase</keyword>
<dbReference type="PANTHER" id="PTHR23028:SF53">
    <property type="entry name" value="ACYL_TRANSF_3 DOMAIN-CONTAINING PROTEIN"/>
    <property type="match status" value="1"/>
</dbReference>
<keyword evidence="4" id="KW-0808">Transferase</keyword>
<proteinExistence type="predicted"/>
<feature type="transmembrane region" description="Helical" evidence="1">
    <location>
        <begin position="40"/>
        <end position="61"/>
    </location>
</feature>
<dbReference type="PANTHER" id="PTHR23028">
    <property type="entry name" value="ACETYLTRANSFERASE"/>
    <property type="match status" value="1"/>
</dbReference>
<dbReference type="InterPro" id="IPR043968">
    <property type="entry name" value="SGNH"/>
</dbReference>
<accession>A0ABQ0RM30</accession>
<dbReference type="Pfam" id="PF19040">
    <property type="entry name" value="SGNH"/>
    <property type="match status" value="1"/>
</dbReference>
<dbReference type="Proteomes" id="UP000316242">
    <property type="component" value="Unassembled WGS sequence"/>
</dbReference>
<name>A0ABQ0RM30_GLUNI</name>